<organism evidence="8 9">
    <name type="scientific">Ditylenchus destructor</name>
    <dbReference type="NCBI Taxonomy" id="166010"/>
    <lineage>
        <taxon>Eukaryota</taxon>
        <taxon>Metazoa</taxon>
        <taxon>Ecdysozoa</taxon>
        <taxon>Nematoda</taxon>
        <taxon>Chromadorea</taxon>
        <taxon>Rhabditida</taxon>
        <taxon>Tylenchina</taxon>
        <taxon>Tylenchomorpha</taxon>
        <taxon>Sphaerularioidea</taxon>
        <taxon>Anguinidae</taxon>
        <taxon>Anguininae</taxon>
        <taxon>Ditylenchus</taxon>
    </lineage>
</organism>
<keyword evidence="2 8" id="KW-0645">Protease</keyword>
<feature type="region of interest" description="Disordered" evidence="5">
    <location>
        <begin position="1"/>
        <end position="27"/>
    </location>
</feature>
<dbReference type="InterPro" id="IPR013128">
    <property type="entry name" value="Peptidase_C1A"/>
</dbReference>
<feature type="domain" description="Peptidase C1A papain C-terminal" evidence="7">
    <location>
        <begin position="191"/>
        <end position="464"/>
    </location>
</feature>
<dbReference type="EMBL" id="JAKKPZ010000001">
    <property type="protein sequence ID" value="KAI1728789.1"/>
    <property type="molecule type" value="Genomic_DNA"/>
</dbReference>
<evidence type="ECO:0000256" key="5">
    <source>
        <dbReference type="SAM" id="MobiDB-lite"/>
    </source>
</evidence>
<name>A0AAD4NJS3_9BILA</name>
<sequence length="478" mass="54053">MSSNMRRRKIQKSPDYSDDNSSDDNQSDDTILCPACSAELPMGKHHDSINLHSMVSKPGTSSGNPTTTHHRSKLFNWRCCCCTLISLIVLIAGIAVVSGIFAYLRWENDRKERLATHEHLQRIVEQINNSPHVRWKAKFNPFGVRVKDYDHHSLKNITAIKQYFGHIEAFFRSPVMEQHLRELEEFPTQSLPRTFDAREKWSHCPSLHHVPNQGGCGSCYATASMGVASDRSCIHSNGTYRSELSVQDVLGCCQACGNCYGGDPIKALTFWALEGVVTGGHDGCRPYAVHSDCGTPCRPDEYSRAEASRTCEKQCQAGYYKNTYEKDKNFGSIAYTLYPRKMSLDQAGKERVMLPSIIGYFNSTALATIGRNLTVQETRDIIQKELLLYGPTTLALPLTEEFLHYDSGIFHPVPDSNLEKRIIYWHVVRLIGWGHDDHDKLYWIAINSFGSEWGENGLFRVDPSLLERFGLEYETGLL</sequence>
<dbReference type="SUPFAM" id="SSF54001">
    <property type="entry name" value="Cysteine proteinases"/>
    <property type="match status" value="1"/>
</dbReference>
<dbReference type="InterPro" id="IPR000668">
    <property type="entry name" value="Peptidase_C1A_C"/>
</dbReference>
<dbReference type="SMART" id="SM00645">
    <property type="entry name" value="Pept_C1"/>
    <property type="match status" value="1"/>
</dbReference>
<dbReference type="InterPro" id="IPR000169">
    <property type="entry name" value="Pept_cys_AS"/>
</dbReference>
<feature type="compositionally biased region" description="Acidic residues" evidence="5">
    <location>
        <begin position="16"/>
        <end position="27"/>
    </location>
</feature>
<keyword evidence="3" id="KW-0378">Hydrolase</keyword>
<evidence type="ECO:0000256" key="2">
    <source>
        <dbReference type="ARBA" id="ARBA00022670"/>
    </source>
</evidence>
<keyword evidence="6" id="KW-1133">Transmembrane helix</keyword>
<keyword evidence="6" id="KW-0472">Membrane</keyword>
<protein>
    <submittedName>
        <fullName evidence="8">Papain family cysteine protease domain-containing protein</fullName>
    </submittedName>
</protein>
<evidence type="ECO:0000256" key="6">
    <source>
        <dbReference type="SAM" id="Phobius"/>
    </source>
</evidence>
<dbReference type="Pfam" id="PF00112">
    <property type="entry name" value="Peptidase_C1"/>
    <property type="match status" value="1"/>
</dbReference>
<evidence type="ECO:0000256" key="4">
    <source>
        <dbReference type="ARBA" id="ARBA00022807"/>
    </source>
</evidence>
<accession>A0AAD4NJS3</accession>
<evidence type="ECO:0000256" key="3">
    <source>
        <dbReference type="ARBA" id="ARBA00022801"/>
    </source>
</evidence>
<keyword evidence="4" id="KW-0788">Thiol protease</keyword>
<proteinExistence type="inferred from homology"/>
<comment type="caution">
    <text evidence="8">The sequence shown here is derived from an EMBL/GenBank/DDBJ whole genome shotgun (WGS) entry which is preliminary data.</text>
</comment>
<comment type="similarity">
    <text evidence="1">Belongs to the peptidase C1 family.</text>
</comment>
<feature type="compositionally biased region" description="Basic residues" evidence="5">
    <location>
        <begin position="1"/>
        <end position="11"/>
    </location>
</feature>
<gene>
    <name evidence="8" type="ORF">DdX_00992</name>
</gene>
<evidence type="ECO:0000313" key="9">
    <source>
        <dbReference type="Proteomes" id="UP001201812"/>
    </source>
</evidence>
<dbReference type="PROSITE" id="PS00139">
    <property type="entry name" value="THIOL_PROTEASE_CYS"/>
    <property type="match status" value="1"/>
</dbReference>
<evidence type="ECO:0000313" key="8">
    <source>
        <dbReference type="EMBL" id="KAI1728789.1"/>
    </source>
</evidence>
<dbReference type="GO" id="GO:0008234">
    <property type="term" value="F:cysteine-type peptidase activity"/>
    <property type="evidence" value="ECO:0007669"/>
    <property type="project" value="UniProtKB-KW"/>
</dbReference>
<feature type="transmembrane region" description="Helical" evidence="6">
    <location>
        <begin position="79"/>
        <end position="104"/>
    </location>
</feature>
<dbReference type="Proteomes" id="UP001201812">
    <property type="component" value="Unassembled WGS sequence"/>
</dbReference>
<evidence type="ECO:0000259" key="7">
    <source>
        <dbReference type="SMART" id="SM00645"/>
    </source>
</evidence>
<keyword evidence="6" id="KW-0812">Transmembrane</keyword>
<reference evidence="8" key="1">
    <citation type="submission" date="2022-01" db="EMBL/GenBank/DDBJ databases">
        <title>Genome Sequence Resource for Two Populations of Ditylenchus destructor, the Migratory Endoparasitic Phytonematode.</title>
        <authorList>
            <person name="Zhang H."/>
            <person name="Lin R."/>
            <person name="Xie B."/>
        </authorList>
    </citation>
    <scope>NUCLEOTIDE SEQUENCE</scope>
    <source>
        <strain evidence="8">BazhouSP</strain>
    </source>
</reference>
<dbReference type="GO" id="GO:0006508">
    <property type="term" value="P:proteolysis"/>
    <property type="evidence" value="ECO:0007669"/>
    <property type="project" value="UniProtKB-KW"/>
</dbReference>
<dbReference type="Gene3D" id="3.90.70.10">
    <property type="entry name" value="Cysteine proteinases"/>
    <property type="match status" value="1"/>
</dbReference>
<dbReference type="InterPro" id="IPR038765">
    <property type="entry name" value="Papain-like_cys_pep_sf"/>
</dbReference>
<dbReference type="AlphaFoldDB" id="A0AAD4NJS3"/>
<dbReference type="PANTHER" id="PTHR12411">
    <property type="entry name" value="CYSTEINE PROTEASE FAMILY C1-RELATED"/>
    <property type="match status" value="1"/>
</dbReference>
<keyword evidence="9" id="KW-1185">Reference proteome</keyword>
<evidence type="ECO:0000256" key="1">
    <source>
        <dbReference type="ARBA" id="ARBA00008455"/>
    </source>
</evidence>